<dbReference type="EMBL" id="JACHGF010000004">
    <property type="protein sequence ID" value="MBB5285087.1"/>
    <property type="molecule type" value="Genomic_DNA"/>
</dbReference>
<dbReference type="AlphaFoldDB" id="A0A840TTU0"/>
<dbReference type="RefSeq" id="WP_184175023.1">
    <property type="nucleotide sequence ID" value="NZ_JACHGF010000004.1"/>
</dbReference>
<dbReference type="GO" id="GO:0016747">
    <property type="term" value="F:acyltransferase activity, transferring groups other than amino-acyl groups"/>
    <property type="evidence" value="ECO:0007669"/>
    <property type="project" value="InterPro"/>
</dbReference>
<feature type="domain" description="N-acetyltransferase" evidence="1">
    <location>
        <begin position="13"/>
        <end position="182"/>
    </location>
</feature>
<keyword evidence="2" id="KW-0808">Transferase</keyword>
<organism evidence="2 3">
    <name type="scientific">Rhabdobacter roseus</name>
    <dbReference type="NCBI Taxonomy" id="1655419"/>
    <lineage>
        <taxon>Bacteria</taxon>
        <taxon>Pseudomonadati</taxon>
        <taxon>Bacteroidota</taxon>
        <taxon>Cytophagia</taxon>
        <taxon>Cytophagales</taxon>
        <taxon>Cytophagaceae</taxon>
        <taxon>Rhabdobacter</taxon>
    </lineage>
</organism>
<keyword evidence="3" id="KW-1185">Reference proteome</keyword>
<proteinExistence type="predicted"/>
<dbReference type="Proteomes" id="UP000557307">
    <property type="component" value="Unassembled WGS sequence"/>
</dbReference>
<dbReference type="InterPro" id="IPR000182">
    <property type="entry name" value="GNAT_dom"/>
</dbReference>
<dbReference type="PROSITE" id="PS51186">
    <property type="entry name" value="GNAT"/>
    <property type="match status" value="1"/>
</dbReference>
<dbReference type="SUPFAM" id="SSF55729">
    <property type="entry name" value="Acyl-CoA N-acyltransferases (Nat)"/>
    <property type="match status" value="1"/>
</dbReference>
<reference evidence="2 3" key="1">
    <citation type="submission" date="2020-08" db="EMBL/GenBank/DDBJ databases">
        <title>Genomic Encyclopedia of Type Strains, Phase IV (KMG-IV): sequencing the most valuable type-strain genomes for metagenomic binning, comparative biology and taxonomic classification.</title>
        <authorList>
            <person name="Goeker M."/>
        </authorList>
    </citation>
    <scope>NUCLEOTIDE SEQUENCE [LARGE SCALE GENOMIC DNA]</scope>
    <source>
        <strain evidence="2 3">DSM 105074</strain>
    </source>
</reference>
<comment type="caution">
    <text evidence="2">The sequence shown here is derived from an EMBL/GenBank/DDBJ whole genome shotgun (WGS) entry which is preliminary data.</text>
</comment>
<evidence type="ECO:0000313" key="2">
    <source>
        <dbReference type="EMBL" id="MBB5285087.1"/>
    </source>
</evidence>
<dbReference type="Gene3D" id="3.40.630.30">
    <property type="match status" value="1"/>
</dbReference>
<protein>
    <submittedName>
        <fullName evidence="2">GNAT superfamily N-acetyltransferase</fullName>
    </submittedName>
</protein>
<gene>
    <name evidence="2" type="ORF">HNQ92_003235</name>
</gene>
<dbReference type="InterPro" id="IPR016181">
    <property type="entry name" value="Acyl_CoA_acyltransferase"/>
</dbReference>
<dbReference type="CDD" id="cd04301">
    <property type="entry name" value="NAT_SF"/>
    <property type="match status" value="1"/>
</dbReference>
<dbReference type="Pfam" id="PF00583">
    <property type="entry name" value="Acetyltransf_1"/>
    <property type="match status" value="1"/>
</dbReference>
<accession>A0A840TTU0</accession>
<evidence type="ECO:0000313" key="3">
    <source>
        <dbReference type="Proteomes" id="UP000557307"/>
    </source>
</evidence>
<evidence type="ECO:0000259" key="1">
    <source>
        <dbReference type="PROSITE" id="PS51186"/>
    </source>
</evidence>
<sequence>MPQRFKLVDQDFILEKIEYPDRIDEIGALRINAWREEKGINTAFFSRSSWIEELDQEAHHWIVTKDNVAIASARMSFHYSFDSIPYIDLLYGKKLDWYDRLPVASINRLVVSPAYRGMGLANLLDKIRVEYAIQAGARLITAQPLESRVQSLGRLGFSLIDQLEPPFQIPERRIYFMIKEVD</sequence>
<name>A0A840TTU0_9BACT</name>